<dbReference type="EMBL" id="LJIX01000006">
    <property type="protein sequence ID" value="KQL21216.1"/>
    <property type="molecule type" value="Genomic_DNA"/>
</dbReference>
<dbReference type="Gene3D" id="2.40.50.1020">
    <property type="entry name" value="LytTr DNA-binding domain"/>
    <property type="match status" value="1"/>
</dbReference>
<sequence length="144" mass="16697">MEIEVKIDSAYKEPKVIIITDKITDEVKSVMKKISKNQKLTVFSEEEAIIVEADEIIRIYSENKKVYVQTNHDTYSIRMRLYELEEKLALNQFIRISQSELINRNQIVSLDISLTGTIGVLLKSDIKTFASRRYVSKIKKQLGI</sequence>
<evidence type="ECO:0000259" key="5">
    <source>
        <dbReference type="PROSITE" id="PS50930"/>
    </source>
</evidence>
<keyword evidence="6" id="KW-0808">Transferase</keyword>
<comment type="caution">
    <text evidence="6">The sequence shown here is derived from an EMBL/GenBank/DDBJ whole genome shotgun (WGS) entry which is preliminary data.</text>
</comment>
<dbReference type="InterPro" id="IPR007492">
    <property type="entry name" value="LytTR_DNA-bd_dom"/>
</dbReference>
<dbReference type="Proteomes" id="UP000050996">
    <property type="component" value="Unassembled WGS sequence"/>
</dbReference>
<dbReference type="PANTHER" id="PTHR37299:SF2">
    <property type="entry name" value="HTH LYTTR-TYPE DOMAIN-CONTAINING PROTEIN"/>
    <property type="match status" value="1"/>
</dbReference>
<keyword evidence="1" id="KW-0963">Cytoplasm</keyword>
<gene>
    <name evidence="6" type="ORF">AN957_23375</name>
</gene>
<dbReference type="PROSITE" id="PS50930">
    <property type="entry name" value="HTH_LYTTR"/>
    <property type="match status" value="1"/>
</dbReference>
<evidence type="ECO:0000256" key="3">
    <source>
        <dbReference type="ARBA" id="ARBA00023125"/>
    </source>
</evidence>
<dbReference type="InterPro" id="IPR046947">
    <property type="entry name" value="LytR-like"/>
</dbReference>
<dbReference type="AlphaFoldDB" id="A0A0Q3QUE0"/>
<organism evidence="6 7">
    <name type="scientific">Cytobacillus solani</name>
    <dbReference type="NCBI Taxonomy" id="1637975"/>
    <lineage>
        <taxon>Bacteria</taxon>
        <taxon>Bacillati</taxon>
        <taxon>Bacillota</taxon>
        <taxon>Bacilli</taxon>
        <taxon>Bacillales</taxon>
        <taxon>Bacillaceae</taxon>
        <taxon>Cytobacillus</taxon>
    </lineage>
</organism>
<reference evidence="6 7" key="1">
    <citation type="submission" date="2015-09" db="EMBL/GenBank/DDBJ databases">
        <title>Genome sequencing project for genomic taxonomy and phylogenomics of Bacillus-like bacteria.</title>
        <authorList>
            <person name="Liu B."/>
            <person name="Wang J."/>
            <person name="Zhu Y."/>
            <person name="Liu G."/>
            <person name="Chen Q."/>
            <person name="Chen Z."/>
            <person name="Lan J."/>
            <person name="Che J."/>
            <person name="Ge C."/>
            <person name="Shi H."/>
            <person name="Pan Z."/>
            <person name="Liu X."/>
        </authorList>
    </citation>
    <scope>NUCLEOTIDE SEQUENCE [LARGE SCALE GENOMIC DNA]</scope>
    <source>
        <strain evidence="6 7">FJAT-18043</strain>
    </source>
</reference>
<dbReference type="PATRIC" id="fig|1637975.4.peg.4689"/>
<protein>
    <submittedName>
        <fullName evidence="6">Histidine kinase</fullName>
    </submittedName>
</protein>
<dbReference type="GO" id="GO:0003677">
    <property type="term" value="F:DNA binding"/>
    <property type="evidence" value="ECO:0007669"/>
    <property type="project" value="UniProtKB-KW"/>
</dbReference>
<accession>A0A0Q3QUE0</accession>
<feature type="domain" description="HTH LytTR-type" evidence="5">
    <location>
        <begin position="40"/>
        <end position="144"/>
    </location>
</feature>
<evidence type="ECO:0000256" key="4">
    <source>
        <dbReference type="ARBA" id="ARBA00023163"/>
    </source>
</evidence>
<evidence type="ECO:0000256" key="1">
    <source>
        <dbReference type="ARBA" id="ARBA00022490"/>
    </source>
</evidence>
<keyword evidence="7" id="KW-1185">Reference proteome</keyword>
<evidence type="ECO:0000313" key="7">
    <source>
        <dbReference type="Proteomes" id="UP000050996"/>
    </source>
</evidence>
<keyword evidence="3" id="KW-0238">DNA-binding</keyword>
<keyword evidence="2" id="KW-0805">Transcription regulation</keyword>
<evidence type="ECO:0000256" key="2">
    <source>
        <dbReference type="ARBA" id="ARBA00023015"/>
    </source>
</evidence>
<keyword evidence="4" id="KW-0804">Transcription</keyword>
<dbReference type="GO" id="GO:0016301">
    <property type="term" value="F:kinase activity"/>
    <property type="evidence" value="ECO:0007669"/>
    <property type="project" value="UniProtKB-KW"/>
</dbReference>
<name>A0A0Q3QUE0_9BACI</name>
<proteinExistence type="predicted"/>
<evidence type="ECO:0000313" key="6">
    <source>
        <dbReference type="EMBL" id="KQL21216.1"/>
    </source>
</evidence>
<dbReference type="Pfam" id="PF04397">
    <property type="entry name" value="LytTR"/>
    <property type="match status" value="1"/>
</dbReference>
<dbReference type="SMART" id="SM00850">
    <property type="entry name" value="LytTR"/>
    <property type="match status" value="1"/>
</dbReference>
<dbReference type="RefSeq" id="WP_053477659.1">
    <property type="nucleotide sequence ID" value="NZ_CP041305.1"/>
</dbReference>
<dbReference type="GO" id="GO:0000156">
    <property type="term" value="F:phosphorelay response regulator activity"/>
    <property type="evidence" value="ECO:0007669"/>
    <property type="project" value="InterPro"/>
</dbReference>
<keyword evidence="6" id="KW-0418">Kinase</keyword>
<dbReference type="PANTHER" id="PTHR37299">
    <property type="entry name" value="TRANSCRIPTIONAL REGULATOR-RELATED"/>
    <property type="match status" value="1"/>
</dbReference>
<dbReference type="STRING" id="1637975.AN957_23375"/>